<organism evidence="4 5">
    <name type="scientific">Euroglyphus maynei</name>
    <name type="common">Mayne's house dust mite</name>
    <dbReference type="NCBI Taxonomy" id="6958"/>
    <lineage>
        <taxon>Eukaryota</taxon>
        <taxon>Metazoa</taxon>
        <taxon>Ecdysozoa</taxon>
        <taxon>Arthropoda</taxon>
        <taxon>Chelicerata</taxon>
        <taxon>Arachnida</taxon>
        <taxon>Acari</taxon>
        <taxon>Acariformes</taxon>
        <taxon>Sarcoptiformes</taxon>
        <taxon>Astigmata</taxon>
        <taxon>Psoroptidia</taxon>
        <taxon>Analgoidea</taxon>
        <taxon>Pyroglyphidae</taxon>
        <taxon>Pyroglyphinae</taxon>
        <taxon>Euroglyphus</taxon>
    </lineage>
</organism>
<feature type="domain" description="DEP" evidence="3">
    <location>
        <begin position="176"/>
        <end position="243"/>
    </location>
</feature>
<dbReference type="InterPro" id="IPR000595">
    <property type="entry name" value="cNMP-bd_dom"/>
</dbReference>
<feature type="compositionally biased region" description="Polar residues" evidence="1">
    <location>
        <begin position="80"/>
        <end position="108"/>
    </location>
</feature>
<dbReference type="Pfam" id="PF00610">
    <property type="entry name" value="DEP"/>
    <property type="match status" value="1"/>
</dbReference>
<dbReference type="PROSITE" id="PS50186">
    <property type="entry name" value="DEP"/>
    <property type="match status" value="1"/>
</dbReference>
<dbReference type="SUPFAM" id="SSF51206">
    <property type="entry name" value="cAMP-binding domain-like"/>
    <property type="match status" value="2"/>
</dbReference>
<dbReference type="SMART" id="SM00049">
    <property type="entry name" value="DEP"/>
    <property type="match status" value="1"/>
</dbReference>
<feature type="non-terminal residue" evidence="4">
    <location>
        <position position="450"/>
    </location>
</feature>
<dbReference type="Gene3D" id="2.60.120.10">
    <property type="entry name" value="Jelly Rolls"/>
    <property type="match status" value="2"/>
</dbReference>
<gene>
    <name evidence="4" type="ORF">BLA29_005086</name>
</gene>
<reference evidence="4 5" key="1">
    <citation type="submission" date="2017-03" db="EMBL/GenBank/DDBJ databases">
        <title>Genome Survey of Euroglyphus maynei.</title>
        <authorList>
            <person name="Arlian L.G."/>
            <person name="Morgan M.S."/>
            <person name="Rider S.D."/>
        </authorList>
    </citation>
    <scope>NUCLEOTIDE SEQUENCE [LARGE SCALE GENOMIC DNA]</scope>
    <source>
        <strain evidence="4">Arlian Lab</strain>
        <tissue evidence="4">Whole body</tissue>
    </source>
</reference>
<name>A0A1Y3ATV3_EURMA</name>
<dbReference type="Pfam" id="PF00027">
    <property type="entry name" value="cNMP_binding"/>
    <property type="match status" value="2"/>
</dbReference>
<dbReference type="Gene3D" id="1.10.8.1240">
    <property type="match status" value="1"/>
</dbReference>
<dbReference type="SUPFAM" id="SSF46785">
    <property type="entry name" value="Winged helix' DNA-binding domain"/>
    <property type="match status" value="1"/>
</dbReference>
<dbReference type="PANTHER" id="PTHR23011:SF28">
    <property type="entry name" value="CYCLIC NUCLEOTIDE-BINDING DOMAIN CONTAINING PROTEIN"/>
    <property type="match status" value="1"/>
</dbReference>
<dbReference type="PRINTS" id="PR00103">
    <property type="entry name" value="CAMPKINASE"/>
</dbReference>
<comment type="caution">
    <text evidence="4">The sequence shown here is derived from an EMBL/GenBank/DDBJ whole genome shotgun (WGS) entry which is preliminary data.</text>
</comment>
<dbReference type="InterPro" id="IPR036388">
    <property type="entry name" value="WH-like_DNA-bd_sf"/>
</dbReference>
<dbReference type="OrthoDB" id="21144at2759"/>
<keyword evidence="5" id="KW-1185">Reference proteome</keyword>
<feature type="compositionally biased region" description="Basic and acidic residues" evidence="1">
    <location>
        <begin position="117"/>
        <end position="132"/>
    </location>
</feature>
<evidence type="ECO:0000313" key="4">
    <source>
        <dbReference type="EMBL" id="OTF70886.1"/>
    </source>
</evidence>
<evidence type="ECO:0000259" key="3">
    <source>
        <dbReference type="PROSITE" id="PS50186"/>
    </source>
</evidence>
<dbReference type="InterPro" id="IPR000591">
    <property type="entry name" value="DEP_dom"/>
</dbReference>
<evidence type="ECO:0000259" key="2">
    <source>
        <dbReference type="PROSITE" id="PS50042"/>
    </source>
</evidence>
<feature type="non-terminal residue" evidence="4">
    <location>
        <position position="1"/>
    </location>
</feature>
<protein>
    <submittedName>
        <fullName evidence="4">Rap guanine nucleotide exchange factor 4-like protein</fullName>
    </submittedName>
</protein>
<accession>A0A1Y3ATV3</accession>
<dbReference type="PROSITE" id="PS50042">
    <property type="entry name" value="CNMP_BINDING_3"/>
    <property type="match status" value="2"/>
</dbReference>
<dbReference type="AlphaFoldDB" id="A0A1Y3ATV3"/>
<dbReference type="CDD" id="cd00038">
    <property type="entry name" value="CAP_ED"/>
    <property type="match status" value="2"/>
</dbReference>
<feature type="domain" description="Cyclic nucleotide-binding" evidence="2">
    <location>
        <begin position="317"/>
        <end position="418"/>
    </location>
</feature>
<dbReference type="PANTHER" id="PTHR23011">
    <property type="entry name" value="CYCLIC NUCLEOTIDE-BINDING DOMAIN CONTAINING PROTEIN"/>
    <property type="match status" value="1"/>
</dbReference>
<dbReference type="GO" id="GO:0035556">
    <property type="term" value="P:intracellular signal transduction"/>
    <property type="evidence" value="ECO:0007669"/>
    <property type="project" value="InterPro"/>
</dbReference>
<dbReference type="InterPro" id="IPR014710">
    <property type="entry name" value="RmlC-like_jellyroll"/>
</dbReference>
<feature type="region of interest" description="Disordered" evidence="1">
    <location>
        <begin position="80"/>
        <end position="132"/>
    </location>
</feature>
<dbReference type="InterPro" id="IPR018490">
    <property type="entry name" value="cNMP-bd_dom_sf"/>
</dbReference>
<dbReference type="EMBL" id="MUJZ01063582">
    <property type="protein sequence ID" value="OTF70886.1"/>
    <property type="molecule type" value="Genomic_DNA"/>
</dbReference>
<evidence type="ECO:0000256" key="1">
    <source>
        <dbReference type="SAM" id="MobiDB-lite"/>
    </source>
</evidence>
<dbReference type="Proteomes" id="UP000194236">
    <property type="component" value="Unassembled WGS sequence"/>
</dbReference>
<proteinExistence type="predicted"/>
<dbReference type="InterPro" id="IPR036390">
    <property type="entry name" value="WH_DNA-bd_sf"/>
</dbReference>
<evidence type="ECO:0000313" key="5">
    <source>
        <dbReference type="Proteomes" id="UP000194236"/>
    </source>
</evidence>
<dbReference type="SMART" id="SM00100">
    <property type="entry name" value="cNMP"/>
    <property type="match status" value="1"/>
</dbReference>
<dbReference type="Gene3D" id="1.10.10.10">
    <property type="entry name" value="Winged helix-like DNA-binding domain superfamily/Winged helix DNA-binding domain"/>
    <property type="match status" value="1"/>
</dbReference>
<feature type="domain" description="Cyclic nucleotide-binding" evidence="2">
    <location>
        <begin position="1"/>
        <end position="57"/>
    </location>
</feature>
<sequence length="450" mass="51639">VQITHTGKRKDIVTVCTLGSGTAFGECVLNDGHHSVSVISNEPCTLLRVPKTAFQDIWQKSSHFMEEIITSPFSLNELNDQSTNNKQIQSNQTATMTMTAEKSTTSHDQPPPNRSMMMDKDDPHHNDEPDDQNKEIQMSENEIKLMHAGWVIRLRIQQTAPHLIRDRKHPSTTEIFDNCFIGSELTDWIINVTMTSSRIKVRSRKQAESIYQVLYENKIIYSVYPPNEENSFTDRYAFYRFCFDDVNDEKSQTLVNLFQQNVPIDENRVADYLYENLTFLLQLAPEATLRQILRKPLENRTEDDIDIVYEEIMNIKAFSHLSNTVKKELSAVIAFESIEKKSTTLFKQGDRGTCWYIILRGSVNVVIASKGIVCTLHEGDDFGKLALVNEAPRAATIITNEPDCQFLRVDKIHFDRILKENEASIVRLKECGKEVLILQKMSLKQQQSKK</sequence>